<dbReference type="Pfam" id="PF00561">
    <property type="entry name" value="Abhydrolase_1"/>
    <property type="match status" value="1"/>
</dbReference>
<dbReference type="Proteomes" id="UP001501771">
    <property type="component" value="Unassembled WGS sequence"/>
</dbReference>
<dbReference type="InterPro" id="IPR029058">
    <property type="entry name" value="AB_hydrolase_fold"/>
</dbReference>
<dbReference type="EMBL" id="BAAAQR010000006">
    <property type="protein sequence ID" value="GAA2146665.1"/>
    <property type="molecule type" value="Genomic_DNA"/>
</dbReference>
<comment type="caution">
    <text evidence="3">The sequence shown here is derived from an EMBL/GenBank/DDBJ whole genome shotgun (WGS) entry which is preliminary data.</text>
</comment>
<keyword evidence="4" id="KW-1185">Reference proteome</keyword>
<dbReference type="SUPFAM" id="SSF53474">
    <property type="entry name" value="alpha/beta-Hydrolases"/>
    <property type="match status" value="1"/>
</dbReference>
<keyword evidence="1 3" id="KW-0378">Hydrolase</keyword>
<evidence type="ECO:0000313" key="3">
    <source>
        <dbReference type="EMBL" id="GAA2146665.1"/>
    </source>
</evidence>
<proteinExistence type="predicted"/>
<evidence type="ECO:0000313" key="4">
    <source>
        <dbReference type="Proteomes" id="UP001501771"/>
    </source>
</evidence>
<dbReference type="PANTHER" id="PTHR43329">
    <property type="entry name" value="EPOXIDE HYDROLASE"/>
    <property type="match status" value="1"/>
</dbReference>
<dbReference type="InterPro" id="IPR000073">
    <property type="entry name" value="AB_hydrolase_1"/>
</dbReference>
<dbReference type="GO" id="GO:0016787">
    <property type="term" value="F:hydrolase activity"/>
    <property type="evidence" value="ECO:0007669"/>
    <property type="project" value="UniProtKB-KW"/>
</dbReference>
<name>A0ABP5LG78_9ACTN</name>
<accession>A0ABP5LG78</accession>
<protein>
    <submittedName>
        <fullName evidence="3">Alpha/beta fold hydrolase</fullName>
    </submittedName>
</protein>
<evidence type="ECO:0000259" key="2">
    <source>
        <dbReference type="Pfam" id="PF00561"/>
    </source>
</evidence>
<dbReference type="RefSeq" id="WP_344151806.1">
    <property type="nucleotide sequence ID" value="NZ_BAAAQR010000006.1"/>
</dbReference>
<sequence length="285" mass="31289">MTARLTSYAHDGLTFDVVDEGPLDGPVVVLLHGFPERATSWRGVTERLHRHGLRTLAVDQRGYSRGARPRRRRDYRLPLLVGDVVALLERVGAPVHLVGHDWGAAVGWLLAARRPDLLLSWTAVSVPHPRAFVHAALTSSQGRRSWYFGFFSLPRLPERAARPGGALERGLRRSGMTDADIERFRTEVVADGALPGALAWYRALWLATGPAGRARVRVPTTLVWSDGDVAVARRGAELSAAYVDAPFRLAVLEGVSHWIPTHAPEPLAEAILDHAGRRTGQEEQA</sequence>
<gene>
    <name evidence="3" type="ORF">GCM10009844_23050</name>
</gene>
<reference evidence="4" key="1">
    <citation type="journal article" date="2019" name="Int. J. Syst. Evol. Microbiol.">
        <title>The Global Catalogue of Microorganisms (GCM) 10K type strain sequencing project: providing services to taxonomists for standard genome sequencing and annotation.</title>
        <authorList>
            <consortium name="The Broad Institute Genomics Platform"/>
            <consortium name="The Broad Institute Genome Sequencing Center for Infectious Disease"/>
            <person name="Wu L."/>
            <person name="Ma J."/>
        </authorList>
    </citation>
    <scope>NUCLEOTIDE SEQUENCE [LARGE SCALE GENOMIC DNA]</scope>
    <source>
        <strain evidence="4">JCM 16022</strain>
    </source>
</reference>
<organism evidence="3 4">
    <name type="scientific">Nocardioides koreensis</name>
    <dbReference type="NCBI Taxonomy" id="433651"/>
    <lineage>
        <taxon>Bacteria</taxon>
        <taxon>Bacillati</taxon>
        <taxon>Actinomycetota</taxon>
        <taxon>Actinomycetes</taxon>
        <taxon>Propionibacteriales</taxon>
        <taxon>Nocardioidaceae</taxon>
        <taxon>Nocardioides</taxon>
    </lineage>
</organism>
<feature type="domain" description="AB hydrolase-1" evidence="2">
    <location>
        <begin position="26"/>
        <end position="258"/>
    </location>
</feature>
<dbReference type="Gene3D" id="3.40.50.1820">
    <property type="entry name" value="alpha/beta hydrolase"/>
    <property type="match status" value="1"/>
</dbReference>
<dbReference type="PRINTS" id="PR00412">
    <property type="entry name" value="EPOXHYDRLASE"/>
</dbReference>
<dbReference type="InterPro" id="IPR000639">
    <property type="entry name" value="Epox_hydrolase-like"/>
</dbReference>
<evidence type="ECO:0000256" key="1">
    <source>
        <dbReference type="ARBA" id="ARBA00022801"/>
    </source>
</evidence>